<dbReference type="InterPro" id="IPR025388">
    <property type="entry name" value="Alginate_export_dom"/>
</dbReference>
<evidence type="ECO:0000256" key="1">
    <source>
        <dbReference type="SAM" id="MobiDB-lite"/>
    </source>
</evidence>
<evidence type="ECO:0000313" key="4">
    <source>
        <dbReference type="EMBL" id="RKF23014.1"/>
    </source>
</evidence>
<feature type="region of interest" description="Disordered" evidence="1">
    <location>
        <begin position="33"/>
        <end position="113"/>
    </location>
</feature>
<keyword evidence="2" id="KW-0732">Signal</keyword>
<evidence type="ECO:0000256" key="2">
    <source>
        <dbReference type="SAM" id="SignalP"/>
    </source>
</evidence>
<dbReference type="Pfam" id="PF13372">
    <property type="entry name" value="Alginate_exp"/>
    <property type="match status" value="1"/>
</dbReference>
<gene>
    <name evidence="4" type="ORF">D6851_00410</name>
</gene>
<feature type="domain" description="Alginate export" evidence="3">
    <location>
        <begin position="159"/>
        <end position="548"/>
    </location>
</feature>
<evidence type="ECO:0000313" key="5">
    <source>
        <dbReference type="Proteomes" id="UP000284395"/>
    </source>
</evidence>
<reference evidence="4 5" key="1">
    <citation type="submission" date="2018-09" db="EMBL/GenBank/DDBJ databases">
        <title>Altererythrobacter spongiae sp. nov., isolated from a marine sponge.</title>
        <authorList>
            <person name="Zhuang L."/>
            <person name="Luo L."/>
        </authorList>
    </citation>
    <scope>NUCLEOTIDE SEQUENCE [LARGE SCALE GENOMIC DNA]</scope>
    <source>
        <strain evidence="4 5">HN-Y73</strain>
    </source>
</reference>
<feature type="chain" id="PRO_5019079727" description="Alginate export domain-containing protein" evidence="2">
    <location>
        <begin position="30"/>
        <end position="564"/>
    </location>
</feature>
<accession>A0A420EQR8</accession>
<name>A0A420EQR8_9SPHN</name>
<evidence type="ECO:0000259" key="3">
    <source>
        <dbReference type="Pfam" id="PF13372"/>
    </source>
</evidence>
<feature type="signal peptide" evidence="2">
    <location>
        <begin position="1"/>
        <end position="29"/>
    </location>
</feature>
<protein>
    <recommendedName>
        <fullName evidence="3">Alginate export domain-containing protein</fullName>
    </recommendedName>
</protein>
<sequence length="564" mass="62222">MLLMTTSLPRWGRAGCCILAVSVAMPAFAQSNTPASGADNLATPDIRGSASGDSPVDPLVTTPASVQETDSTAQEQEAKAPSITREPEAGVVDDTAPRNIGTPPGPYPVEGQGWGPKTGRNFYMIRYAEDWSYLADPKAEDVPLRNLKYIPLGTGDGAYLTLNGYERIRYVYSSRPYMDEARSRDRHEIQTRTMFGADAHLNENFRVYAEIGNMETFGRNQEAHIGVHEDNLNLQQLFAEARFPVAGGGKAGVMIGRQQFYDGSRVILSTREGPNVPLSMNGVRLWSQWDKFRFSAFALYGSEDDTSVLGDGVDTDVSLSGVNTSFVVANGDVAGQDSQVFFDPFFFHYLDKDHTIGLVSGRDRRETYGARLWGHVGRFQFDWSAIQQDGDFAGRPVDAYTISAEQSLALASGRDAPRIGLHAEIASGGGYYTQTGPIHSFNPINGANILFTEINTLTGINLAKLGPNITFNPVKNVNIFAEAGFYWRRDENEPLYRTSFEPYAGTENVKGKEAMQIYRARMRWTINQNVSVVQQVEYVAAGKVLDRAGFKDEIYAATELHLRF</sequence>
<dbReference type="EMBL" id="RAPF01000001">
    <property type="protein sequence ID" value="RKF23014.1"/>
    <property type="molecule type" value="Genomic_DNA"/>
</dbReference>
<dbReference type="AlphaFoldDB" id="A0A420EQR8"/>
<organism evidence="4 5">
    <name type="scientific">Altericroceibacterium spongiae</name>
    <dbReference type="NCBI Taxonomy" id="2320269"/>
    <lineage>
        <taxon>Bacteria</taxon>
        <taxon>Pseudomonadati</taxon>
        <taxon>Pseudomonadota</taxon>
        <taxon>Alphaproteobacteria</taxon>
        <taxon>Sphingomonadales</taxon>
        <taxon>Erythrobacteraceae</taxon>
        <taxon>Altericroceibacterium</taxon>
    </lineage>
</organism>
<feature type="compositionally biased region" description="Polar residues" evidence="1">
    <location>
        <begin position="62"/>
        <end position="75"/>
    </location>
</feature>
<comment type="caution">
    <text evidence="4">The sequence shown here is derived from an EMBL/GenBank/DDBJ whole genome shotgun (WGS) entry which is preliminary data.</text>
</comment>
<dbReference type="Proteomes" id="UP000284395">
    <property type="component" value="Unassembled WGS sequence"/>
</dbReference>
<proteinExistence type="predicted"/>
<keyword evidence="5" id="KW-1185">Reference proteome</keyword>
<dbReference type="OrthoDB" id="311329at2"/>